<evidence type="ECO:0000256" key="1">
    <source>
        <dbReference type="SAM" id="SignalP"/>
    </source>
</evidence>
<dbReference type="EMBL" id="JBHLTG010000001">
    <property type="protein sequence ID" value="MFC0676559.1"/>
    <property type="molecule type" value="Genomic_DNA"/>
</dbReference>
<dbReference type="Proteomes" id="UP001589896">
    <property type="component" value="Unassembled WGS sequence"/>
</dbReference>
<proteinExistence type="predicted"/>
<gene>
    <name evidence="2" type="ORF">ACFFGH_01670</name>
</gene>
<sequence>MKLLIRLAAAIVLLCGGLPAAAQDWPSVPVPADAAGYWVTEHMLYNGLNMRASRFEIAQPLAKVEAFYRDAWGARMARTPWRNKTILGRAEGRHYITVELTPAGNATRGQIGVMEIPREAPRTPPGSGFPMPSQTKVSEDIVYLDTPQRTRTLNMENAFSPLQNAQFYSRTMKARGYVPERGSTPCTAASDQCISFYSRHDAKLMLSFKRVASGSNLVAVQSR</sequence>
<reference evidence="2 3" key="1">
    <citation type="submission" date="2024-09" db="EMBL/GenBank/DDBJ databases">
        <authorList>
            <person name="Sun Q."/>
            <person name="Mori K."/>
        </authorList>
    </citation>
    <scope>NUCLEOTIDE SEQUENCE [LARGE SCALE GENOMIC DNA]</scope>
    <source>
        <strain evidence="2 3">KCTC 23076</strain>
    </source>
</reference>
<keyword evidence="1" id="KW-0732">Signal</keyword>
<evidence type="ECO:0000313" key="2">
    <source>
        <dbReference type="EMBL" id="MFC0676559.1"/>
    </source>
</evidence>
<feature type="signal peptide" evidence="1">
    <location>
        <begin position="1"/>
        <end position="22"/>
    </location>
</feature>
<comment type="caution">
    <text evidence="2">The sequence shown here is derived from an EMBL/GenBank/DDBJ whole genome shotgun (WGS) entry which is preliminary data.</text>
</comment>
<organism evidence="2 3">
    <name type="scientific">Lysobacter korlensis</name>
    <dbReference type="NCBI Taxonomy" id="553636"/>
    <lineage>
        <taxon>Bacteria</taxon>
        <taxon>Pseudomonadati</taxon>
        <taxon>Pseudomonadota</taxon>
        <taxon>Gammaproteobacteria</taxon>
        <taxon>Lysobacterales</taxon>
        <taxon>Lysobacteraceae</taxon>
        <taxon>Lysobacter</taxon>
    </lineage>
</organism>
<evidence type="ECO:0000313" key="3">
    <source>
        <dbReference type="Proteomes" id="UP001589896"/>
    </source>
</evidence>
<keyword evidence="3" id="KW-1185">Reference proteome</keyword>
<protein>
    <submittedName>
        <fullName evidence="2">Uncharacterized protein</fullName>
    </submittedName>
</protein>
<dbReference type="RefSeq" id="WP_386664262.1">
    <property type="nucleotide sequence ID" value="NZ_JBHLTG010000001.1"/>
</dbReference>
<name>A0ABV6RHV6_9GAMM</name>
<accession>A0ABV6RHV6</accession>
<feature type="chain" id="PRO_5047420204" evidence="1">
    <location>
        <begin position="23"/>
        <end position="223"/>
    </location>
</feature>